<dbReference type="AlphaFoldDB" id="A0A077DIR6"/>
<dbReference type="FunFam" id="3.30.420.10:FF:000012">
    <property type="entry name" value="DNA polymerase III subunit epsilon"/>
    <property type="match status" value="1"/>
</dbReference>
<comment type="cofactor">
    <cofactor evidence="17">
        <name>Mg(2+)</name>
        <dbReference type="ChEBI" id="CHEBI:18420"/>
    </cofactor>
    <cofactor evidence="17">
        <name>Mn(2+)</name>
        <dbReference type="ChEBI" id="CHEBI:29035"/>
    </cofactor>
    <text evidence="17">Binds 2 divalent metal cations. Magnesium or manganese.</text>
</comment>
<dbReference type="eggNOG" id="COG0847">
    <property type="taxonomic scope" value="Bacteria"/>
</dbReference>
<feature type="active site" description="Proton acceptor" evidence="15">
    <location>
        <position position="152"/>
    </location>
</feature>
<feature type="binding site" evidence="17">
    <location>
        <position position="9"/>
    </location>
    <ligand>
        <name>a divalent metal cation</name>
        <dbReference type="ChEBI" id="CHEBI:60240"/>
        <label>1</label>
        <note>catalytic</note>
    </ligand>
</feature>
<evidence type="ECO:0000256" key="7">
    <source>
        <dbReference type="ARBA" id="ARBA00022722"/>
    </source>
</evidence>
<evidence type="ECO:0000256" key="10">
    <source>
        <dbReference type="ARBA" id="ARBA00022839"/>
    </source>
</evidence>
<comment type="function">
    <text evidence="18">DNA polymerase III is a complex, multichain enzyme responsible for most of the replicative synthesis in bacteria. The epsilon subunit contain the editing function and is a proofreading 3'-5' exonuclease.</text>
</comment>
<sequence>MRRIFLDTETTGFEHKEGDRLIELGCVEMQDRELTGHNLHMYFNVDRESNPDALKVHGITKEFLSDKPKFEEKVDEIIDYLKGAELIIHNASFDVGFLNAELARLNKPKIEEIAGKITDSLALAREKYPGKRNSLDNLCERLGVSNQHRVLHGALLDAELLAEVWLAMTKGQFSLDMSYTTSEKEQETHRKQWHLNVKKASEAETQEHLQYLEAMNAKMDWWKK</sequence>
<evidence type="ECO:0000256" key="18">
    <source>
        <dbReference type="RuleBase" id="RU364087"/>
    </source>
</evidence>
<dbReference type="EC" id="2.7.7.7" evidence="2 18"/>
<evidence type="ECO:0000256" key="14">
    <source>
        <dbReference type="ARBA" id="ARBA00049244"/>
    </source>
</evidence>
<dbReference type="CDD" id="cd06131">
    <property type="entry name" value="DNA_pol_III_epsilon_Ecoli_like"/>
    <property type="match status" value="1"/>
</dbReference>
<dbReference type="Gene3D" id="3.30.420.10">
    <property type="entry name" value="Ribonuclease H-like superfamily/Ribonuclease H"/>
    <property type="match status" value="1"/>
</dbReference>
<dbReference type="InterPro" id="IPR006054">
    <property type="entry name" value="DnaQ"/>
</dbReference>
<name>A0A077DIR6_9BURK</name>
<keyword evidence="11 17" id="KW-0460">Magnesium</keyword>
<dbReference type="KEGG" id="bpsi:IX83_06790"/>
<comment type="subunit">
    <text evidence="18">DNA polymerase III contains a core (composed of alpha, epsilon and theta chains) that associates with a tau subunit. This core dimerizes to form the POLIII' complex. PolIII' associates with the gamma complex (composed of gamma, delta, delta', psi and chi chains) and with the beta chain to form the complete DNA polymerase III complex.</text>
</comment>
<dbReference type="GO" id="GO:0046872">
    <property type="term" value="F:metal ion binding"/>
    <property type="evidence" value="ECO:0007669"/>
    <property type="project" value="UniProtKB-KW"/>
</dbReference>
<protein>
    <recommendedName>
        <fullName evidence="3 18">DNA polymerase III subunit epsilon</fullName>
        <ecNumber evidence="2 18">2.7.7.7</ecNumber>
    </recommendedName>
</protein>
<evidence type="ECO:0000256" key="13">
    <source>
        <dbReference type="ARBA" id="ARBA00023211"/>
    </source>
</evidence>
<keyword evidence="8 17" id="KW-0479">Metal-binding</keyword>
<evidence type="ECO:0000259" key="19">
    <source>
        <dbReference type="SMART" id="SM00479"/>
    </source>
</evidence>
<evidence type="ECO:0000256" key="15">
    <source>
        <dbReference type="PIRSR" id="PIRSR606309-1"/>
    </source>
</evidence>
<dbReference type="PANTHER" id="PTHR30231:SF41">
    <property type="entry name" value="DNA POLYMERASE III SUBUNIT EPSILON"/>
    <property type="match status" value="1"/>
</dbReference>
<dbReference type="Pfam" id="PF00929">
    <property type="entry name" value="RNase_T"/>
    <property type="match status" value="1"/>
</dbReference>
<evidence type="ECO:0000256" key="3">
    <source>
        <dbReference type="ARBA" id="ARBA00020352"/>
    </source>
</evidence>
<dbReference type="SUPFAM" id="SSF53098">
    <property type="entry name" value="Ribonuclease H-like"/>
    <property type="match status" value="1"/>
</dbReference>
<keyword evidence="5 18" id="KW-0548">Nucleotidyltransferase</keyword>
<feature type="binding site" evidence="16">
    <location>
        <position position="57"/>
    </location>
    <ligand>
        <name>substrate</name>
    </ligand>
</feature>
<keyword evidence="9 18" id="KW-0378">Hydrolase</keyword>
<dbReference type="OrthoDB" id="9804290at2"/>
<evidence type="ECO:0000256" key="1">
    <source>
        <dbReference type="ARBA" id="ARBA00001936"/>
    </source>
</evidence>
<comment type="catalytic activity">
    <reaction evidence="14 18">
        <text>DNA(n) + a 2'-deoxyribonucleoside 5'-triphosphate = DNA(n+1) + diphosphate</text>
        <dbReference type="Rhea" id="RHEA:22508"/>
        <dbReference type="Rhea" id="RHEA-COMP:17339"/>
        <dbReference type="Rhea" id="RHEA-COMP:17340"/>
        <dbReference type="ChEBI" id="CHEBI:33019"/>
        <dbReference type="ChEBI" id="CHEBI:61560"/>
        <dbReference type="ChEBI" id="CHEBI:173112"/>
        <dbReference type="EC" id="2.7.7.7"/>
    </reaction>
</comment>
<evidence type="ECO:0000256" key="11">
    <source>
        <dbReference type="ARBA" id="ARBA00022842"/>
    </source>
</evidence>
<dbReference type="GO" id="GO:0045004">
    <property type="term" value="P:DNA replication proofreading"/>
    <property type="evidence" value="ECO:0007669"/>
    <property type="project" value="TreeGrafter"/>
</dbReference>
<dbReference type="InterPro" id="IPR036397">
    <property type="entry name" value="RNaseH_sf"/>
</dbReference>
<evidence type="ECO:0000313" key="20">
    <source>
        <dbReference type="EMBL" id="AIL33053.1"/>
    </source>
</evidence>
<accession>A0A077DIR6</accession>
<evidence type="ECO:0000256" key="16">
    <source>
        <dbReference type="PIRSR" id="PIRSR606309-2"/>
    </source>
</evidence>
<dbReference type="GO" id="GO:0003677">
    <property type="term" value="F:DNA binding"/>
    <property type="evidence" value="ECO:0007669"/>
    <property type="project" value="InterPro"/>
</dbReference>
<keyword evidence="7 18" id="KW-0540">Nuclease</keyword>
<evidence type="ECO:0000256" key="2">
    <source>
        <dbReference type="ARBA" id="ARBA00012417"/>
    </source>
</evidence>
<dbReference type="EMBL" id="CP009238">
    <property type="protein sequence ID" value="AIL33053.1"/>
    <property type="molecule type" value="Genomic_DNA"/>
</dbReference>
<organism evidence="20 21">
    <name type="scientific">Basilea psittacipulmonis DSM 24701</name>
    <dbReference type="NCBI Taxonomy" id="1072685"/>
    <lineage>
        <taxon>Bacteria</taxon>
        <taxon>Pseudomonadati</taxon>
        <taxon>Pseudomonadota</taxon>
        <taxon>Betaproteobacteria</taxon>
        <taxon>Burkholderiales</taxon>
        <taxon>Alcaligenaceae</taxon>
        <taxon>Basilea</taxon>
    </lineage>
</organism>
<dbReference type="SMART" id="SM00479">
    <property type="entry name" value="EXOIII"/>
    <property type="match status" value="1"/>
</dbReference>
<feature type="binding site" evidence="16">
    <location>
        <position position="7"/>
    </location>
    <ligand>
        <name>substrate</name>
    </ligand>
</feature>
<reference evidence="20 21" key="1">
    <citation type="journal article" date="2014" name="BMC Genomics">
        <title>A genomic perspective on a new bacterial genus and species from the Alcaligenaceae family, Basilea psittacipulmonis.</title>
        <authorList>
            <person name="Whiteson K.L."/>
            <person name="Hernandez D."/>
            <person name="Lazarevic V."/>
            <person name="Gaia N."/>
            <person name="Farinelli L."/>
            <person name="Francois P."/>
            <person name="Pilo P."/>
            <person name="Frey J."/>
            <person name="Schrenzel J."/>
        </authorList>
    </citation>
    <scope>NUCLEOTIDE SEQUENCE [LARGE SCALE GENOMIC DNA]</scope>
    <source>
        <strain evidence="20 21">DSM 24701</strain>
    </source>
</reference>
<evidence type="ECO:0000313" key="21">
    <source>
        <dbReference type="Proteomes" id="UP000028945"/>
    </source>
</evidence>
<evidence type="ECO:0000256" key="6">
    <source>
        <dbReference type="ARBA" id="ARBA00022705"/>
    </source>
</evidence>
<proteinExistence type="predicted"/>
<keyword evidence="4 18" id="KW-0808">Transferase</keyword>
<dbReference type="InterPro" id="IPR006309">
    <property type="entry name" value="DnaQ_proteo"/>
</dbReference>
<dbReference type="NCBIfam" id="NF004316">
    <property type="entry name" value="PRK05711.1"/>
    <property type="match status" value="1"/>
</dbReference>
<dbReference type="NCBIfam" id="TIGR00573">
    <property type="entry name" value="dnaq"/>
    <property type="match status" value="1"/>
</dbReference>
<dbReference type="GO" id="GO:0003887">
    <property type="term" value="F:DNA-directed DNA polymerase activity"/>
    <property type="evidence" value="ECO:0007669"/>
    <property type="project" value="UniProtKB-KW"/>
</dbReference>
<dbReference type="STRING" id="1072685.IX83_06790"/>
<dbReference type="Proteomes" id="UP000028945">
    <property type="component" value="Chromosome"/>
</dbReference>
<evidence type="ECO:0000256" key="12">
    <source>
        <dbReference type="ARBA" id="ARBA00022932"/>
    </source>
</evidence>
<keyword evidence="6 18" id="KW-0235">DNA replication</keyword>
<gene>
    <name evidence="18" type="primary">dnaQ</name>
    <name evidence="20" type="ORF">IX83_06790</name>
</gene>
<keyword evidence="21" id="KW-1185">Reference proteome</keyword>
<evidence type="ECO:0000256" key="5">
    <source>
        <dbReference type="ARBA" id="ARBA00022695"/>
    </source>
</evidence>
<dbReference type="RefSeq" id="WP_038500533.1">
    <property type="nucleotide sequence ID" value="NZ_AFWK01000021.1"/>
</dbReference>
<evidence type="ECO:0000256" key="9">
    <source>
        <dbReference type="ARBA" id="ARBA00022801"/>
    </source>
</evidence>
<comment type="cofactor">
    <cofactor evidence="1 18">
        <name>Mn(2+)</name>
        <dbReference type="ChEBI" id="CHEBI:29035"/>
    </cofactor>
</comment>
<dbReference type="InterPro" id="IPR013520">
    <property type="entry name" value="Ribonucl_H"/>
</dbReference>
<dbReference type="NCBIfam" id="TIGR01406">
    <property type="entry name" value="dnaQ_proteo"/>
    <property type="match status" value="1"/>
</dbReference>
<dbReference type="PANTHER" id="PTHR30231">
    <property type="entry name" value="DNA POLYMERASE III SUBUNIT EPSILON"/>
    <property type="match status" value="1"/>
</dbReference>
<dbReference type="HOGENOM" id="CLU_047806_2_0_4"/>
<evidence type="ECO:0000256" key="17">
    <source>
        <dbReference type="PIRSR" id="PIRSR606309-3"/>
    </source>
</evidence>
<feature type="binding site" evidence="17">
    <location>
        <position position="7"/>
    </location>
    <ligand>
        <name>a divalent metal cation</name>
        <dbReference type="ChEBI" id="CHEBI:60240"/>
        <label>1</label>
        <note>catalytic</note>
    </ligand>
</feature>
<evidence type="ECO:0000256" key="4">
    <source>
        <dbReference type="ARBA" id="ARBA00022679"/>
    </source>
</evidence>
<dbReference type="GO" id="GO:0008408">
    <property type="term" value="F:3'-5' exonuclease activity"/>
    <property type="evidence" value="ECO:0007669"/>
    <property type="project" value="TreeGrafter"/>
</dbReference>
<feature type="binding site" evidence="16">
    <location>
        <position position="157"/>
    </location>
    <ligand>
        <name>substrate</name>
    </ligand>
</feature>
<feature type="binding site" evidence="16">
    <location>
        <position position="9"/>
    </location>
    <ligand>
        <name>substrate</name>
    </ligand>
</feature>
<keyword evidence="12 18" id="KW-0239">DNA-directed DNA polymerase</keyword>
<feature type="domain" description="Exonuclease" evidence="19">
    <location>
        <begin position="2"/>
        <end position="174"/>
    </location>
</feature>
<dbReference type="GO" id="GO:0005829">
    <property type="term" value="C:cytosol"/>
    <property type="evidence" value="ECO:0007669"/>
    <property type="project" value="TreeGrafter"/>
</dbReference>
<feature type="binding site" evidence="17">
    <location>
        <position position="157"/>
    </location>
    <ligand>
        <name>a divalent metal cation</name>
        <dbReference type="ChEBI" id="CHEBI:60240"/>
        <label>1</label>
        <note>catalytic</note>
    </ligand>
</feature>
<keyword evidence="10 18" id="KW-0269">Exonuclease</keyword>
<keyword evidence="13 17" id="KW-0464">Manganese</keyword>
<dbReference type="InterPro" id="IPR012337">
    <property type="entry name" value="RNaseH-like_sf"/>
</dbReference>
<evidence type="ECO:0000256" key="8">
    <source>
        <dbReference type="ARBA" id="ARBA00022723"/>
    </source>
</evidence>